<dbReference type="AlphaFoldDB" id="A0A939EVJ2"/>
<dbReference type="EMBL" id="JAFLQZ010000004">
    <property type="protein sequence ID" value="MBO0357801.1"/>
    <property type="molecule type" value="Genomic_DNA"/>
</dbReference>
<dbReference type="PROSITE" id="PS51257">
    <property type="entry name" value="PROKAR_LIPOPROTEIN"/>
    <property type="match status" value="1"/>
</dbReference>
<comment type="caution">
    <text evidence="1">The sequence shown here is derived from an EMBL/GenBank/DDBJ whole genome shotgun (WGS) entry which is preliminary data.</text>
</comment>
<dbReference type="RefSeq" id="WP_206983523.1">
    <property type="nucleotide sequence ID" value="NZ_JAFLQZ010000004.1"/>
</dbReference>
<evidence type="ECO:0008006" key="3">
    <source>
        <dbReference type="Google" id="ProtNLM"/>
    </source>
</evidence>
<name>A0A939EVJ2_9BACT</name>
<sequence length="125" mass="13327">MAYSRTITGLVLVGALSGCMTTRVATSHDCDSVVNDPNNTQLVTAYFWGLKQPTDVRPACDPRFSHLNGVTVKTSFGNYLLALATVGIVTRQRVSWCCAPYTPPIDTLGLAPGAPGFPLSLSVRP</sequence>
<organism evidence="1 2">
    <name type="scientific">Hymenobacter telluris</name>
    <dbReference type="NCBI Taxonomy" id="2816474"/>
    <lineage>
        <taxon>Bacteria</taxon>
        <taxon>Pseudomonadati</taxon>
        <taxon>Bacteroidota</taxon>
        <taxon>Cytophagia</taxon>
        <taxon>Cytophagales</taxon>
        <taxon>Hymenobacteraceae</taxon>
        <taxon>Hymenobacter</taxon>
    </lineage>
</organism>
<protein>
    <recommendedName>
        <fullName evidence="3">Lipoprotein</fullName>
    </recommendedName>
</protein>
<keyword evidence="2" id="KW-1185">Reference proteome</keyword>
<dbReference type="Proteomes" id="UP000664144">
    <property type="component" value="Unassembled WGS sequence"/>
</dbReference>
<accession>A0A939EVJ2</accession>
<evidence type="ECO:0000313" key="2">
    <source>
        <dbReference type="Proteomes" id="UP000664144"/>
    </source>
</evidence>
<reference evidence="1" key="1">
    <citation type="submission" date="2021-03" db="EMBL/GenBank/DDBJ databases">
        <authorList>
            <person name="Kim M.K."/>
        </authorList>
    </citation>
    <scope>NUCLEOTIDE SEQUENCE</scope>
    <source>
        <strain evidence="1">BT186</strain>
    </source>
</reference>
<gene>
    <name evidence="1" type="ORF">J0X19_07575</name>
</gene>
<evidence type="ECO:0000313" key="1">
    <source>
        <dbReference type="EMBL" id="MBO0357801.1"/>
    </source>
</evidence>
<proteinExistence type="predicted"/>